<reference evidence="1" key="2">
    <citation type="submission" date="2017-11" db="EMBL/GenBank/DDBJ databases">
        <title>Coralsnake Venomics: Analyses of Venom Gland Transcriptomes and Proteomes of Six Brazilian Taxa.</title>
        <authorList>
            <person name="Aird S.D."/>
            <person name="Jorge da Silva N."/>
            <person name="Qiu L."/>
            <person name="Villar-Briones A."/>
            <person name="Aparecida-Saddi V."/>
            <person name="Campos-Telles M.P."/>
            <person name="Grau M."/>
            <person name="Mikheyev A.S."/>
        </authorList>
    </citation>
    <scope>NUCLEOTIDE SEQUENCE</scope>
    <source>
        <tissue evidence="1">Venom_gland</tissue>
    </source>
</reference>
<evidence type="ECO:0000313" key="1">
    <source>
        <dbReference type="EMBL" id="LAB10682.1"/>
    </source>
</evidence>
<name>A0A2D4KPN4_9SAUR</name>
<organism evidence="1">
    <name type="scientific">Micrurus paraensis</name>
    <dbReference type="NCBI Taxonomy" id="1970185"/>
    <lineage>
        <taxon>Eukaryota</taxon>
        <taxon>Metazoa</taxon>
        <taxon>Chordata</taxon>
        <taxon>Craniata</taxon>
        <taxon>Vertebrata</taxon>
        <taxon>Euteleostomi</taxon>
        <taxon>Lepidosauria</taxon>
        <taxon>Squamata</taxon>
        <taxon>Bifurcata</taxon>
        <taxon>Unidentata</taxon>
        <taxon>Episquamata</taxon>
        <taxon>Toxicofera</taxon>
        <taxon>Serpentes</taxon>
        <taxon>Colubroidea</taxon>
        <taxon>Elapidae</taxon>
        <taxon>Elapinae</taxon>
        <taxon>Micrurus</taxon>
    </lineage>
</organism>
<proteinExistence type="predicted"/>
<dbReference type="AlphaFoldDB" id="A0A2D4KPN4"/>
<reference evidence="1" key="1">
    <citation type="submission" date="2017-07" db="EMBL/GenBank/DDBJ databases">
        <authorList>
            <person name="Mikheyev A."/>
            <person name="Grau M."/>
        </authorList>
    </citation>
    <scope>NUCLEOTIDE SEQUENCE</scope>
    <source>
        <tissue evidence="1">Venom_gland</tissue>
    </source>
</reference>
<protein>
    <submittedName>
        <fullName evidence="1">Uncharacterized protein</fullName>
    </submittedName>
</protein>
<sequence>MQCSQCFKRLKATHSAQTGSDLPKIIRNKHGLVTLAITCRLQRAQPAPVRCKINPKTSHQMKIASLRGRFSDCDSAVAYIYSRSGNLRFKKKTKHFYYLCSTGKNKH</sequence>
<accession>A0A2D4KPN4</accession>
<dbReference type="EMBL" id="IACL01077432">
    <property type="protein sequence ID" value="LAB10682.1"/>
    <property type="molecule type" value="Transcribed_RNA"/>
</dbReference>